<dbReference type="SUPFAM" id="SSF51445">
    <property type="entry name" value="(Trans)glycosidases"/>
    <property type="match status" value="1"/>
</dbReference>
<dbReference type="AlphaFoldDB" id="A0A1P8TIG9"/>
<dbReference type="InterPro" id="IPR015020">
    <property type="entry name" value="Rv2525c-like_Glyco_Hydro-like"/>
</dbReference>
<reference evidence="4 6" key="2">
    <citation type="submission" date="2020-12" db="EMBL/GenBank/DDBJ databases">
        <title>Identification and biosynthesis of polyene macrolides produced by Streptomyces alfalfae Men-myco-93-63.</title>
        <authorList>
            <person name="Liu D."/>
            <person name="Li Y."/>
            <person name="Liu L."/>
            <person name="Han X."/>
            <person name="Shen F."/>
        </authorList>
    </citation>
    <scope>NUCLEOTIDE SEQUENCE [LARGE SCALE GENOMIC DNA]</scope>
    <source>
        <strain evidence="4 6">Men-myco-93-63</strain>
    </source>
</reference>
<dbReference type="InterPro" id="IPR017853">
    <property type="entry name" value="GH"/>
</dbReference>
<feature type="chain" id="PRO_5043148568" evidence="1">
    <location>
        <begin position="26"/>
        <end position="279"/>
    </location>
</feature>
<keyword evidence="5" id="KW-1185">Reference proteome</keyword>
<evidence type="ECO:0000256" key="1">
    <source>
        <dbReference type="SAM" id="SignalP"/>
    </source>
</evidence>
<proteinExistence type="predicted"/>
<evidence type="ECO:0000313" key="4">
    <source>
        <dbReference type="EMBL" id="QQC93851.1"/>
    </source>
</evidence>
<organism evidence="4 6">
    <name type="scientific">Streptomyces alfalfae</name>
    <dbReference type="NCBI Taxonomy" id="1642299"/>
    <lineage>
        <taxon>Bacteria</taxon>
        <taxon>Bacillati</taxon>
        <taxon>Actinomycetota</taxon>
        <taxon>Actinomycetes</taxon>
        <taxon>Kitasatosporales</taxon>
        <taxon>Streptomycetaceae</taxon>
        <taxon>Streptomyces</taxon>
    </lineage>
</organism>
<dbReference type="Proteomes" id="UP000187191">
    <property type="component" value="Chromosome"/>
</dbReference>
<dbReference type="OrthoDB" id="5171321at2"/>
<reference evidence="3 5" key="1">
    <citation type="submission" date="2016-05" db="EMBL/GenBank/DDBJ databases">
        <authorList>
            <person name="Gu J."/>
        </authorList>
    </citation>
    <scope>NUCLEOTIDE SEQUENCE [LARGE SCALE GENOMIC DNA]</scope>
    <source>
        <strain evidence="3 5">ACCC40021</strain>
    </source>
</reference>
<dbReference type="Pfam" id="PF08924">
    <property type="entry name" value="Rv2525c_GlyHyd-like"/>
    <property type="match status" value="1"/>
</dbReference>
<dbReference type="Gene3D" id="3.20.20.80">
    <property type="entry name" value="Glycosidases"/>
    <property type="match status" value="1"/>
</dbReference>
<feature type="domain" description="Rv2525c-like glycoside hydrolase-like" evidence="2">
    <location>
        <begin position="64"/>
        <end position="271"/>
    </location>
</feature>
<evidence type="ECO:0000259" key="2">
    <source>
        <dbReference type="Pfam" id="PF08924"/>
    </source>
</evidence>
<dbReference type="EMBL" id="CP015588">
    <property type="protein sequence ID" value="APY87443.1"/>
    <property type="molecule type" value="Genomic_DNA"/>
</dbReference>
<name>A0A1P8TIG9_9ACTN</name>
<sequence>MIIGLVLVLAALSLDMTTSPPGATAAPARGDAPEPESGAAAPVSVFRGYAFDTCVAPTADTMRRWKSSKYRAIGVYYAGRGRACKNQPNLSRSWMNTVRADGWRILPVYVGSQSPCVGAKNKKGVPIGRYPTSQGKKEGRDAVTRAKAYGMRAGSPLYLDMEAYAYKKAACARTTLAFIQSWNRTVRASGYVPGFYSSADSGVRHMDVARRAGEKDLPSVMWFARWRTAPRLYGEPALGDSAWRPARRIHQYAGNVKERHGGRTLVIDRNLMHAPVARF</sequence>
<gene>
    <name evidence="3" type="ORF">A7J05_18410</name>
    <name evidence="4" type="ORF">I8755_18860</name>
</gene>
<dbReference type="KEGG" id="ssia:A7J05_18410"/>
<evidence type="ECO:0000313" key="5">
    <source>
        <dbReference type="Proteomes" id="UP000187191"/>
    </source>
</evidence>
<evidence type="ECO:0000313" key="3">
    <source>
        <dbReference type="EMBL" id="APY87443.1"/>
    </source>
</evidence>
<feature type="signal peptide" evidence="1">
    <location>
        <begin position="1"/>
        <end position="25"/>
    </location>
</feature>
<evidence type="ECO:0000313" key="6">
    <source>
        <dbReference type="Proteomes" id="UP000596130"/>
    </source>
</evidence>
<dbReference type="EMBL" id="CP065959">
    <property type="protein sequence ID" value="QQC93851.1"/>
    <property type="molecule type" value="Genomic_DNA"/>
</dbReference>
<accession>A0A1P8TIG9</accession>
<keyword evidence="1" id="KW-0732">Signal</keyword>
<protein>
    <submittedName>
        <fullName evidence="4">DUF1906 domain-containing protein</fullName>
    </submittedName>
</protein>
<dbReference type="Proteomes" id="UP000596130">
    <property type="component" value="Chromosome"/>
</dbReference>